<dbReference type="PANTHER" id="PTHR33121">
    <property type="entry name" value="CYCLIC DI-GMP PHOSPHODIESTERASE PDEF"/>
    <property type="match status" value="1"/>
</dbReference>
<dbReference type="RefSeq" id="WP_110886753.1">
    <property type="nucleotide sequence ID" value="NZ_QJSX01000007.1"/>
</dbReference>
<dbReference type="Gene3D" id="3.20.20.450">
    <property type="entry name" value="EAL domain"/>
    <property type="match status" value="1"/>
</dbReference>
<dbReference type="OrthoDB" id="9813903at2"/>
<evidence type="ECO:0000259" key="1">
    <source>
        <dbReference type="PROSITE" id="PS50883"/>
    </source>
</evidence>
<dbReference type="PROSITE" id="PS50883">
    <property type="entry name" value="EAL"/>
    <property type="match status" value="1"/>
</dbReference>
<evidence type="ECO:0000313" key="2">
    <source>
        <dbReference type="EMBL" id="PYE53848.1"/>
    </source>
</evidence>
<reference evidence="2 3" key="1">
    <citation type="submission" date="2018-06" db="EMBL/GenBank/DDBJ databases">
        <title>Genomic Encyclopedia of Type Strains, Phase IV (KMG-IV): sequencing the most valuable type-strain genomes for metagenomic binning, comparative biology and taxonomic classification.</title>
        <authorList>
            <person name="Goeker M."/>
        </authorList>
    </citation>
    <scope>NUCLEOTIDE SEQUENCE [LARGE SCALE GENOMIC DNA]</scope>
    <source>
        <strain evidence="2 3">DSM 18048</strain>
    </source>
</reference>
<dbReference type="InterPro" id="IPR035919">
    <property type="entry name" value="EAL_sf"/>
</dbReference>
<gene>
    <name evidence="2" type="ORF">DES52_107106</name>
</gene>
<dbReference type="PANTHER" id="PTHR33121:SF76">
    <property type="entry name" value="SIGNALING PROTEIN"/>
    <property type="match status" value="1"/>
</dbReference>
<dbReference type="Pfam" id="PF00563">
    <property type="entry name" value="EAL"/>
    <property type="match status" value="1"/>
</dbReference>
<dbReference type="EMBL" id="QJSX01000007">
    <property type="protein sequence ID" value="PYE53848.1"/>
    <property type="molecule type" value="Genomic_DNA"/>
</dbReference>
<dbReference type="GO" id="GO:0071111">
    <property type="term" value="F:cyclic-guanylate-specific phosphodiesterase activity"/>
    <property type="evidence" value="ECO:0007669"/>
    <property type="project" value="InterPro"/>
</dbReference>
<dbReference type="InterPro" id="IPR050706">
    <property type="entry name" value="Cyclic-di-GMP_PDE-like"/>
</dbReference>
<feature type="domain" description="EAL" evidence="1">
    <location>
        <begin position="94"/>
        <end position="347"/>
    </location>
</feature>
<dbReference type="SMART" id="SM00052">
    <property type="entry name" value="EAL"/>
    <property type="match status" value="1"/>
</dbReference>
<accession>A0A318S7Y8</accession>
<dbReference type="InterPro" id="IPR001633">
    <property type="entry name" value="EAL_dom"/>
</dbReference>
<keyword evidence="3" id="KW-1185">Reference proteome</keyword>
<organism evidence="2 3">
    <name type="scientific">Deinococcus yavapaiensis KR-236</name>
    <dbReference type="NCBI Taxonomy" id="694435"/>
    <lineage>
        <taxon>Bacteria</taxon>
        <taxon>Thermotogati</taxon>
        <taxon>Deinococcota</taxon>
        <taxon>Deinococci</taxon>
        <taxon>Deinococcales</taxon>
        <taxon>Deinococcaceae</taxon>
        <taxon>Deinococcus</taxon>
    </lineage>
</organism>
<name>A0A318S7Y8_9DEIO</name>
<dbReference type="Proteomes" id="UP000248326">
    <property type="component" value="Unassembled WGS sequence"/>
</dbReference>
<protein>
    <submittedName>
        <fullName evidence="2">EAL domain-containing protein (Putative c-di-GMP-specific phosphodiesterase class I)</fullName>
    </submittedName>
</protein>
<evidence type="ECO:0000313" key="3">
    <source>
        <dbReference type="Proteomes" id="UP000248326"/>
    </source>
</evidence>
<dbReference type="SUPFAM" id="SSF141868">
    <property type="entry name" value="EAL domain-like"/>
    <property type="match status" value="1"/>
</dbReference>
<proteinExistence type="predicted"/>
<dbReference type="CDD" id="cd01948">
    <property type="entry name" value="EAL"/>
    <property type="match status" value="1"/>
</dbReference>
<sequence length="353" mass="38800">MNTLCDCQSIRAAELPDALAVRASSIHVHRKLHASLHAFDVPFELHGDTFVITTSAASTLRGLLDTFSLNERADLHAAPHTDNRTDAWQSAPLHLWLHRLATPWFADVAKHLHFHLQPIVRLTSGEVYGYEALARGRLDSVELGAAVLLEAAAAHGQARAFDAHARRHAIGTAYPLLQPHELLFINFAPGVVYNPDICLQTTFQACRDVNADFSRLLFEVTESEAFPDLTLLKAILERYRAQGAKVALDDLGAGYTSLTFLETLRPDIVKLDRALIRGLHDADPRVDLVAALVRFAHELGVQVVIEGVETERELRFAQELGADFAQGYFLGRPTSRPAGLATPAAAFWSSVQA</sequence>
<dbReference type="AlphaFoldDB" id="A0A318S7Y8"/>
<comment type="caution">
    <text evidence="2">The sequence shown here is derived from an EMBL/GenBank/DDBJ whole genome shotgun (WGS) entry which is preliminary data.</text>
</comment>